<keyword evidence="1" id="KW-0175">Coiled coil</keyword>
<feature type="coiled-coil region" evidence="1">
    <location>
        <begin position="132"/>
        <end position="159"/>
    </location>
</feature>
<dbReference type="GO" id="GO:0046872">
    <property type="term" value="F:metal ion binding"/>
    <property type="evidence" value="ECO:0007669"/>
    <property type="project" value="InterPro"/>
</dbReference>
<gene>
    <name evidence="4" type="ORF">IEO70_13595</name>
</gene>
<dbReference type="Pfam" id="PF05193">
    <property type="entry name" value="Peptidase_M16_C"/>
    <property type="match status" value="1"/>
</dbReference>
<evidence type="ECO:0000313" key="4">
    <source>
        <dbReference type="EMBL" id="MBD3109376.1"/>
    </source>
</evidence>
<dbReference type="InterPro" id="IPR050361">
    <property type="entry name" value="MPP/UQCRC_Complex"/>
</dbReference>
<evidence type="ECO:0000259" key="3">
    <source>
        <dbReference type="Pfam" id="PF05193"/>
    </source>
</evidence>
<sequence length="426" mass="48471">MSQENQTIFEKNGYKLNVIPTDKYKTNTVVWKMKAPLSEDTVTLRALLPYVLQSNTKKYPSNTALRTYLEELYGAGLYGSAGKKGEYHIITFTLEVANEKFLSGGEPLLEKAIQLLSEVIFHPNVENGAFQQKTVDEEKRNLKQRIQSLNDDKMKYASTRLIEEMCKDEPYAIEVNGFSDQVDAITPAILFDYFTHAVETDEIDIFVVGDVNPQRVDRLCSQYIHLSERKPQVQPFERNFHVDAPKEVKEVQDITQGKLNIGYRSGIVYGDKQYYSLQVFNGIFGGFPHSKLFLEVREKNSLAYYAASRLESHKGLIIVMAGIQQENYQKTVNIIKEQMDAMKKGEFSEQIISQTKAVIENQLLETIDHPIGLVEVLYHDVIAGKTVSIQQWLDGVKKVTKEEIVDVANQVELDTIYFLAGTEVAQ</sequence>
<dbReference type="SUPFAM" id="SSF63411">
    <property type="entry name" value="LuxS/MPP-like metallohydrolase"/>
    <property type="match status" value="2"/>
</dbReference>
<keyword evidence="5" id="KW-1185">Reference proteome</keyword>
<evidence type="ECO:0000256" key="1">
    <source>
        <dbReference type="SAM" id="Coils"/>
    </source>
</evidence>
<feature type="domain" description="Peptidase M16 N-terminal" evidence="2">
    <location>
        <begin position="54"/>
        <end position="174"/>
    </location>
</feature>
<comment type="caution">
    <text evidence="4">The sequence shown here is derived from an EMBL/GenBank/DDBJ whole genome shotgun (WGS) entry which is preliminary data.</text>
</comment>
<dbReference type="RefSeq" id="WP_190998912.1">
    <property type="nucleotide sequence ID" value="NZ_JACXSI010000034.1"/>
</dbReference>
<proteinExistence type="predicted"/>
<organism evidence="4 5">
    <name type="scientific">Peribacillus faecalis</name>
    <dbReference type="NCBI Taxonomy" id="2772559"/>
    <lineage>
        <taxon>Bacteria</taxon>
        <taxon>Bacillati</taxon>
        <taxon>Bacillota</taxon>
        <taxon>Bacilli</taxon>
        <taxon>Bacillales</taxon>
        <taxon>Bacillaceae</taxon>
        <taxon>Peribacillus</taxon>
    </lineage>
</organism>
<dbReference type="PANTHER" id="PTHR11851:SF186">
    <property type="entry name" value="INACTIVE METALLOPROTEASE YMFF-RELATED"/>
    <property type="match status" value="1"/>
</dbReference>
<dbReference type="Proteomes" id="UP000602076">
    <property type="component" value="Unassembled WGS sequence"/>
</dbReference>
<dbReference type="PANTHER" id="PTHR11851">
    <property type="entry name" value="METALLOPROTEASE"/>
    <property type="match status" value="1"/>
</dbReference>
<dbReference type="EMBL" id="JACXSI010000034">
    <property type="protein sequence ID" value="MBD3109376.1"/>
    <property type="molecule type" value="Genomic_DNA"/>
</dbReference>
<protein>
    <submittedName>
        <fullName evidence="4">Insulinase family protein</fullName>
    </submittedName>
</protein>
<name>A0A927CYI6_9BACI</name>
<dbReference type="InterPro" id="IPR011249">
    <property type="entry name" value="Metalloenz_LuxS/M16"/>
</dbReference>
<dbReference type="AlphaFoldDB" id="A0A927CYI6"/>
<reference evidence="4" key="1">
    <citation type="submission" date="2020-09" db="EMBL/GenBank/DDBJ databases">
        <title>Bacillus faecalis sp. nov., a moderately halophilic bacterium isolated from cow faeces.</title>
        <authorList>
            <person name="Jiang L."/>
            <person name="Lee J."/>
        </authorList>
    </citation>
    <scope>NUCLEOTIDE SEQUENCE</scope>
    <source>
        <strain evidence="4">AGMB 02131</strain>
    </source>
</reference>
<dbReference type="InterPro" id="IPR007863">
    <property type="entry name" value="Peptidase_M16_C"/>
</dbReference>
<dbReference type="Gene3D" id="3.30.830.10">
    <property type="entry name" value="Metalloenzyme, LuxS/M16 peptidase-like"/>
    <property type="match status" value="2"/>
</dbReference>
<feature type="domain" description="Peptidase M16 C-terminal" evidence="3">
    <location>
        <begin position="185"/>
        <end position="357"/>
    </location>
</feature>
<dbReference type="Pfam" id="PF00675">
    <property type="entry name" value="Peptidase_M16"/>
    <property type="match status" value="1"/>
</dbReference>
<dbReference type="InterPro" id="IPR011765">
    <property type="entry name" value="Pept_M16_N"/>
</dbReference>
<dbReference type="NCBIfam" id="NF047422">
    <property type="entry name" value="YfmF_fam"/>
    <property type="match status" value="1"/>
</dbReference>
<accession>A0A927CYI6</accession>
<evidence type="ECO:0000259" key="2">
    <source>
        <dbReference type="Pfam" id="PF00675"/>
    </source>
</evidence>
<evidence type="ECO:0000313" key="5">
    <source>
        <dbReference type="Proteomes" id="UP000602076"/>
    </source>
</evidence>